<sequence length="66" mass="8029">MELVIYVIKNIRLKNYLYSLGLSYKKQIDKTGKQDYIYLFKDTERLRQAITFYTEFHKNKRNICGT</sequence>
<dbReference type="Proteomes" id="UP000473089">
    <property type="component" value="Unassembled WGS sequence"/>
</dbReference>
<dbReference type="Pfam" id="PF18903">
    <property type="entry name" value="DUF5659"/>
    <property type="match status" value="1"/>
</dbReference>
<dbReference type="AlphaFoldDB" id="A0A6M0SZC0"/>
<reference evidence="2 3" key="1">
    <citation type="submission" date="2019-02" db="EMBL/GenBank/DDBJ databases">
        <title>Genome sequencing of Clostridium botulinum clinical isolates.</title>
        <authorList>
            <person name="Brunt J."/>
            <person name="Van Vliet A.H.M."/>
            <person name="Stringer S.C."/>
            <person name="Grant K.A."/>
            <person name="Carter A.C."/>
            <person name="Peck M.W."/>
        </authorList>
    </citation>
    <scope>NUCLEOTIDE SEQUENCE [LARGE SCALE GENOMIC DNA]</scope>
    <source>
        <strain evidence="2 3">R1125/03</strain>
    </source>
</reference>
<dbReference type="EMBL" id="SGJP01000020">
    <property type="protein sequence ID" value="NFA60847.1"/>
    <property type="molecule type" value="Genomic_DNA"/>
</dbReference>
<evidence type="ECO:0000259" key="1">
    <source>
        <dbReference type="Pfam" id="PF18903"/>
    </source>
</evidence>
<protein>
    <recommendedName>
        <fullName evidence="1">DUF5659 domain-containing protein</fullName>
    </recommendedName>
</protein>
<dbReference type="InterPro" id="IPR043718">
    <property type="entry name" value="DUF5659"/>
</dbReference>
<proteinExistence type="predicted"/>
<organism evidence="2 3">
    <name type="scientific">Clostridium botulinum</name>
    <dbReference type="NCBI Taxonomy" id="1491"/>
    <lineage>
        <taxon>Bacteria</taxon>
        <taxon>Bacillati</taxon>
        <taxon>Bacillota</taxon>
        <taxon>Clostridia</taxon>
        <taxon>Eubacteriales</taxon>
        <taxon>Clostridiaceae</taxon>
        <taxon>Clostridium</taxon>
    </lineage>
</organism>
<feature type="domain" description="DUF5659" evidence="1">
    <location>
        <begin position="6"/>
        <end position="63"/>
    </location>
</feature>
<gene>
    <name evidence="2" type="ORF">EXM42_10735</name>
</gene>
<accession>A0A6M0SZC0</accession>
<name>A0A6M0SZC0_CLOBO</name>
<comment type="caution">
    <text evidence="2">The sequence shown here is derived from an EMBL/GenBank/DDBJ whole genome shotgun (WGS) entry which is preliminary data.</text>
</comment>
<evidence type="ECO:0000313" key="3">
    <source>
        <dbReference type="Proteomes" id="UP000473089"/>
    </source>
</evidence>
<evidence type="ECO:0000313" key="2">
    <source>
        <dbReference type="EMBL" id="NFA60847.1"/>
    </source>
</evidence>